<dbReference type="AlphaFoldDB" id="A0A0A8YEH9"/>
<sequence>MPRCLVVSQHSRGPGIFKFNKILLSTSDKSSPSTLMSGTNSHQMLPLLYRYNSGTIFTYLDPCGLLNKTTRVIYPRYKAHFDSFTFLLSTNY</sequence>
<accession>A0A0A8YEH9</accession>
<proteinExistence type="predicted"/>
<protein>
    <submittedName>
        <fullName evidence="1">Uncharacterized protein</fullName>
    </submittedName>
</protein>
<reference evidence="1" key="2">
    <citation type="journal article" date="2015" name="Data Brief">
        <title>Shoot transcriptome of the giant reed, Arundo donax.</title>
        <authorList>
            <person name="Barrero R.A."/>
            <person name="Guerrero F.D."/>
            <person name="Moolhuijzen P."/>
            <person name="Goolsby J.A."/>
            <person name="Tidwell J."/>
            <person name="Bellgard S.E."/>
            <person name="Bellgard M.I."/>
        </authorList>
    </citation>
    <scope>NUCLEOTIDE SEQUENCE</scope>
    <source>
        <tissue evidence="1">Shoot tissue taken approximately 20 cm above the soil surface</tissue>
    </source>
</reference>
<name>A0A0A8YEH9_ARUDO</name>
<organism evidence="1">
    <name type="scientific">Arundo donax</name>
    <name type="common">Giant reed</name>
    <name type="synonym">Donax arundinaceus</name>
    <dbReference type="NCBI Taxonomy" id="35708"/>
    <lineage>
        <taxon>Eukaryota</taxon>
        <taxon>Viridiplantae</taxon>
        <taxon>Streptophyta</taxon>
        <taxon>Embryophyta</taxon>
        <taxon>Tracheophyta</taxon>
        <taxon>Spermatophyta</taxon>
        <taxon>Magnoliopsida</taxon>
        <taxon>Liliopsida</taxon>
        <taxon>Poales</taxon>
        <taxon>Poaceae</taxon>
        <taxon>PACMAD clade</taxon>
        <taxon>Arundinoideae</taxon>
        <taxon>Arundineae</taxon>
        <taxon>Arundo</taxon>
    </lineage>
</organism>
<reference evidence="1" key="1">
    <citation type="submission" date="2014-09" db="EMBL/GenBank/DDBJ databases">
        <authorList>
            <person name="Magalhaes I.L.F."/>
            <person name="Oliveira U."/>
            <person name="Santos F.R."/>
            <person name="Vidigal T.H.D.A."/>
            <person name="Brescovit A.D."/>
            <person name="Santos A.J."/>
        </authorList>
    </citation>
    <scope>NUCLEOTIDE SEQUENCE</scope>
    <source>
        <tissue evidence="1">Shoot tissue taken approximately 20 cm above the soil surface</tissue>
    </source>
</reference>
<dbReference type="EMBL" id="GBRH01273351">
    <property type="protein sequence ID" value="JAD24544.1"/>
    <property type="molecule type" value="Transcribed_RNA"/>
</dbReference>
<evidence type="ECO:0000313" key="1">
    <source>
        <dbReference type="EMBL" id="JAD24544.1"/>
    </source>
</evidence>